<gene>
    <name evidence="3" type="ORF">ACFFTP_28505</name>
</gene>
<dbReference type="Proteomes" id="UP001589716">
    <property type="component" value="Unassembled WGS sequence"/>
</dbReference>
<protein>
    <recommendedName>
        <fullName evidence="5">Septum formation-related domain-containing protein</fullName>
    </recommendedName>
</protein>
<accession>A0ABV5QX59</accession>
<evidence type="ECO:0000256" key="2">
    <source>
        <dbReference type="SAM" id="Phobius"/>
    </source>
</evidence>
<proteinExistence type="predicted"/>
<keyword evidence="2" id="KW-0472">Membrane</keyword>
<name>A0ABV5QX59_9ACTN</name>
<feature type="compositionally biased region" description="Low complexity" evidence="1">
    <location>
        <begin position="52"/>
        <end position="64"/>
    </location>
</feature>
<reference evidence="3 4" key="1">
    <citation type="submission" date="2024-09" db="EMBL/GenBank/DDBJ databases">
        <authorList>
            <person name="Sun Q."/>
            <person name="Mori K."/>
        </authorList>
    </citation>
    <scope>NUCLEOTIDE SEQUENCE [LARGE SCALE GENOMIC DNA]</scope>
    <source>
        <strain evidence="3 4">JCM 4414</strain>
    </source>
</reference>
<evidence type="ECO:0008006" key="5">
    <source>
        <dbReference type="Google" id="ProtNLM"/>
    </source>
</evidence>
<evidence type="ECO:0000256" key="1">
    <source>
        <dbReference type="SAM" id="MobiDB-lite"/>
    </source>
</evidence>
<feature type="region of interest" description="Disordered" evidence="1">
    <location>
        <begin position="42"/>
        <end position="160"/>
    </location>
</feature>
<sequence length="272" mass="27984">MLRPSTEFPSRDARPPRRPGVVVLPLAALVAILIVSLAVAARGGTDDGDPHATPSAPGPAGADAQARRAGAEDAAADRLSGTPDDASSGTPGLRPSAQGESASPLPEPSAKRPAPAGTDRVPGKQPAATPTASAVPPGTASPRPRPSAGRRSASAAPRTPYDTLRAGHCFDIVRDAPGTVVRRACDTPHDAELVARLRLVGSYADDRAVRDAAAALCRAPLRAKAAEQPLGTRWATFVQYPYRTSYLLGTDSVACSLAAPSDSDRKLRAPLH</sequence>
<keyword evidence="2" id="KW-1133">Transmembrane helix</keyword>
<feature type="compositionally biased region" description="Low complexity" evidence="1">
    <location>
        <begin position="126"/>
        <end position="158"/>
    </location>
</feature>
<evidence type="ECO:0000313" key="3">
    <source>
        <dbReference type="EMBL" id="MFB9558115.1"/>
    </source>
</evidence>
<keyword evidence="2" id="KW-0812">Transmembrane</keyword>
<evidence type="ECO:0000313" key="4">
    <source>
        <dbReference type="Proteomes" id="UP001589716"/>
    </source>
</evidence>
<dbReference type="RefSeq" id="WP_345483859.1">
    <property type="nucleotide sequence ID" value="NZ_BAAAWU010000001.1"/>
</dbReference>
<feature type="transmembrane region" description="Helical" evidence="2">
    <location>
        <begin position="21"/>
        <end position="41"/>
    </location>
</feature>
<dbReference type="EMBL" id="JBHMCT010000020">
    <property type="protein sequence ID" value="MFB9558115.1"/>
    <property type="molecule type" value="Genomic_DNA"/>
</dbReference>
<comment type="caution">
    <text evidence="3">The sequence shown here is derived from an EMBL/GenBank/DDBJ whole genome shotgun (WGS) entry which is preliminary data.</text>
</comment>
<keyword evidence="4" id="KW-1185">Reference proteome</keyword>
<organism evidence="3 4">
    <name type="scientific">Streptomyces roseoviridis</name>
    <dbReference type="NCBI Taxonomy" id="67361"/>
    <lineage>
        <taxon>Bacteria</taxon>
        <taxon>Bacillati</taxon>
        <taxon>Actinomycetota</taxon>
        <taxon>Actinomycetes</taxon>
        <taxon>Kitasatosporales</taxon>
        <taxon>Streptomycetaceae</taxon>
        <taxon>Streptomyces</taxon>
    </lineage>
</organism>